<dbReference type="Proteomes" id="UP001596328">
    <property type="component" value="Unassembled WGS sequence"/>
</dbReference>
<feature type="transmembrane region" description="Helical" evidence="1">
    <location>
        <begin position="6"/>
        <end position="28"/>
    </location>
</feature>
<proteinExistence type="predicted"/>
<name>A0ABD5RVB0_9EURY</name>
<dbReference type="AlphaFoldDB" id="A0ABD5RVB0"/>
<feature type="transmembrane region" description="Helical" evidence="1">
    <location>
        <begin position="78"/>
        <end position="99"/>
    </location>
</feature>
<protein>
    <submittedName>
        <fullName evidence="2">Uncharacterized protein</fullName>
    </submittedName>
</protein>
<feature type="transmembrane region" description="Helical" evidence="1">
    <location>
        <begin position="40"/>
        <end position="58"/>
    </location>
</feature>
<organism evidence="2 3">
    <name type="scientific">Halobium palmae</name>
    <dbReference type="NCBI Taxonomy" id="1776492"/>
    <lineage>
        <taxon>Archaea</taxon>
        <taxon>Methanobacteriati</taxon>
        <taxon>Methanobacteriota</taxon>
        <taxon>Stenosarchaea group</taxon>
        <taxon>Halobacteria</taxon>
        <taxon>Halobacteriales</taxon>
        <taxon>Haloferacaceae</taxon>
        <taxon>Halobium</taxon>
    </lineage>
</organism>
<keyword evidence="3" id="KW-1185">Reference proteome</keyword>
<accession>A0ABD5RVB0</accession>
<gene>
    <name evidence="2" type="ORF">ACFQE1_01765</name>
</gene>
<feature type="transmembrane region" description="Helical" evidence="1">
    <location>
        <begin position="111"/>
        <end position="139"/>
    </location>
</feature>
<dbReference type="EMBL" id="JBHSWU010000005">
    <property type="protein sequence ID" value="MFC6723137.1"/>
    <property type="molecule type" value="Genomic_DNA"/>
</dbReference>
<keyword evidence="1" id="KW-0812">Transmembrane</keyword>
<keyword evidence="1" id="KW-0472">Membrane</keyword>
<evidence type="ECO:0000313" key="2">
    <source>
        <dbReference type="EMBL" id="MFC6723137.1"/>
    </source>
</evidence>
<sequence length="147" mass="15576">MVTPGEFGKVIVAIIAAFLLLSVLLKLLDTFQARNKQRTVTGAAVGTGFVLSAGVSPLGTFASELAILYDLIPSAYPAWVGTFVAVETFFGLLFGFFTMKETGGWLGASSFVVGFSGGAALPYFPGVGVFLLFTAMLLMEFSPAERW</sequence>
<comment type="caution">
    <text evidence="2">The sequence shown here is derived from an EMBL/GenBank/DDBJ whole genome shotgun (WGS) entry which is preliminary data.</text>
</comment>
<evidence type="ECO:0000256" key="1">
    <source>
        <dbReference type="SAM" id="Phobius"/>
    </source>
</evidence>
<evidence type="ECO:0000313" key="3">
    <source>
        <dbReference type="Proteomes" id="UP001596328"/>
    </source>
</evidence>
<reference evidence="2 3" key="1">
    <citation type="journal article" date="2019" name="Int. J. Syst. Evol. Microbiol.">
        <title>The Global Catalogue of Microorganisms (GCM) 10K type strain sequencing project: providing services to taxonomists for standard genome sequencing and annotation.</title>
        <authorList>
            <consortium name="The Broad Institute Genomics Platform"/>
            <consortium name="The Broad Institute Genome Sequencing Center for Infectious Disease"/>
            <person name="Wu L."/>
            <person name="Ma J."/>
        </authorList>
    </citation>
    <scope>NUCLEOTIDE SEQUENCE [LARGE SCALE GENOMIC DNA]</scope>
    <source>
        <strain evidence="2 3">NBRC 111368</strain>
    </source>
</reference>
<keyword evidence="1" id="KW-1133">Transmembrane helix</keyword>